<comment type="caution">
    <text evidence="13">The sequence shown here is derived from an EMBL/GenBank/DDBJ whole genome shotgun (WGS) entry which is preliminary data.</text>
</comment>
<dbReference type="InterPro" id="IPR002328">
    <property type="entry name" value="ADH_Zn_CS"/>
</dbReference>
<organism evidence="13 14">
    <name type="scientific">Coniochaeta hoffmannii</name>
    <dbReference type="NCBI Taxonomy" id="91930"/>
    <lineage>
        <taxon>Eukaryota</taxon>
        <taxon>Fungi</taxon>
        <taxon>Dikarya</taxon>
        <taxon>Ascomycota</taxon>
        <taxon>Pezizomycotina</taxon>
        <taxon>Sordariomycetes</taxon>
        <taxon>Sordariomycetidae</taxon>
        <taxon>Coniochaetales</taxon>
        <taxon>Coniochaetaceae</taxon>
        <taxon>Coniochaeta</taxon>
    </lineage>
</organism>
<evidence type="ECO:0000256" key="1">
    <source>
        <dbReference type="ARBA" id="ARBA00001947"/>
    </source>
</evidence>
<evidence type="ECO:0000256" key="8">
    <source>
        <dbReference type="ARBA" id="ARBA00023002"/>
    </source>
</evidence>
<dbReference type="SUPFAM" id="SSF50129">
    <property type="entry name" value="GroES-like"/>
    <property type="match status" value="1"/>
</dbReference>
<dbReference type="InterPro" id="IPR011032">
    <property type="entry name" value="GroES-like_sf"/>
</dbReference>
<dbReference type="InterPro" id="IPR036291">
    <property type="entry name" value="NAD(P)-bd_dom_sf"/>
</dbReference>
<name>A0AA38RHE1_9PEZI</name>
<dbReference type="CDD" id="cd05283">
    <property type="entry name" value="CAD1"/>
    <property type="match status" value="1"/>
</dbReference>
<accession>A0AA38RHE1</accession>
<comment type="similarity">
    <text evidence="2 11">Belongs to the zinc-containing alcohol dehydrogenase family.</text>
</comment>
<dbReference type="Pfam" id="PF00107">
    <property type="entry name" value="ADH_zinc_N"/>
    <property type="match status" value="1"/>
</dbReference>
<evidence type="ECO:0000313" key="13">
    <source>
        <dbReference type="EMBL" id="KAJ9137835.1"/>
    </source>
</evidence>
<evidence type="ECO:0000259" key="12">
    <source>
        <dbReference type="SMART" id="SM00829"/>
    </source>
</evidence>
<evidence type="ECO:0000256" key="7">
    <source>
        <dbReference type="ARBA" id="ARBA00022857"/>
    </source>
</evidence>
<gene>
    <name evidence="13" type="ORF">NKR19_g8053</name>
</gene>
<dbReference type="EC" id="1.1.1.2" evidence="9"/>
<evidence type="ECO:0000256" key="3">
    <source>
        <dbReference type="ARBA" id="ARBA00011738"/>
    </source>
</evidence>
<dbReference type="Gene3D" id="3.90.180.10">
    <property type="entry name" value="Medium-chain alcohol dehydrogenases, catalytic domain"/>
    <property type="match status" value="1"/>
</dbReference>
<dbReference type="EMBL" id="JANBVN010000153">
    <property type="protein sequence ID" value="KAJ9137835.1"/>
    <property type="molecule type" value="Genomic_DNA"/>
</dbReference>
<keyword evidence="6 11" id="KW-0862">Zinc</keyword>
<dbReference type="PANTHER" id="PTHR42683">
    <property type="entry name" value="ALDEHYDE REDUCTASE"/>
    <property type="match status" value="1"/>
</dbReference>
<dbReference type="SMART" id="SM00829">
    <property type="entry name" value="PKS_ER"/>
    <property type="match status" value="1"/>
</dbReference>
<keyword evidence="7" id="KW-0521">NADP</keyword>
<evidence type="ECO:0000256" key="10">
    <source>
        <dbReference type="ARBA" id="ARBA00050997"/>
    </source>
</evidence>
<dbReference type="InterPro" id="IPR047109">
    <property type="entry name" value="CAD-like"/>
</dbReference>
<dbReference type="GO" id="GO:0008270">
    <property type="term" value="F:zinc ion binding"/>
    <property type="evidence" value="ECO:0007669"/>
    <property type="project" value="InterPro"/>
</dbReference>
<dbReference type="GO" id="GO:0008106">
    <property type="term" value="F:alcohol dehydrogenase (NADP+) activity"/>
    <property type="evidence" value="ECO:0007669"/>
    <property type="project" value="UniProtKB-EC"/>
</dbReference>
<evidence type="ECO:0000313" key="14">
    <source>
        <dbReference type="Proteomes" id="UP001174691"/>
    </source>
</evidence>
<evidence type="ECO:0000256" key="5">
    <source>
        <dbReference type="ARBA" id="ARBA00022723"/>
    </source>
</evidence>
<reference evidence="13" key="1">
    <citation type="submission" date="2022-07" db="EMBL/GenBank/DDBJ databases">
        <title>Fungi with potential for degradation of polypropylene.</title>
        <authorList>
            <person name="Gostincar C."/>
        </authorList>
    </citation>
    <scope>NUCLEOTIDE SEQUENCE</scope>
    <source>
        <strain evidence="13">EXF-13287</strain>
    </source>
</reference>
<evidence type="ECO:0000256" key="2">
    <source>
        <dbReference type="ARBA" id="ARBA00008072"/>
    </source>
</evidence>
<protein>
    <recommendedName>
        <fullName evidence="9">alcohol dehydrogenase (NADP(+))</fullName>
        <ecNumber evidence="9">1.1.1.2</ecNumber>
    </recommendedName>
</protein>
<comment type="catalytic activity">
    <reaction evidence="10">
        <text>a primary alcohol + NADP(+) = an aldehyde + NADPH + H(+)</text>
        <dbReference type="Rhea" id="RHEA:15937"/>
        <dbReference type="ChEBI" id="CHEBI:15378"/>
        <dbReference type="ChEBI" id="CHEBI:15734"/>
        <dbReference type="ChEBI" id="CHEBI:17478"/>
        <dbReference type="ChEBI" id="CHEBI:57783"/>
        <dbReference type="ChEBI" id="CHEBI:58349"/>
        <dbReference type="EC" id="1.1.1.2"/>
    </reaction>
    <physiologicalReaction direction="left-to-right" evidence="10">
        <dbReference type="Rhea" id="RHEA:15938"/>
    </physiologicalReaction>
    <physiologicalReaction direction="right-to-left" evidence="10">
        <dbReference type="Rhea" id="RHEA:15939"/>
    </physiologicalReaction>
</comment>
<dbReference type="InterPro" id="IPR013149">
    <property type="entry name" value="ADH-like_C"/>
</dbReference>
<keyword evidence="4" id="KW-0597">Phosphoprotein</keyword>
<dbReference type="PROSITE" id="PS00059">
    <property type="entry name" value="ADH_ZINC"/>
    <property type="match status" value="1"/>
</dbReference>
<keyword evidence="5 11" id="KW-0479">Metal-binding</keyword>
<sequence length="370" mass="39478">MGSAPDYKFEGWLGYDKSAVEGKMVWAEFAPKEWEETDIDIKVSHCGICGSDLHVLHSGWGPTRYPVCVGHEIIGTVVRLGSDAAKANPSLKLGSRVGVGAQSDACLNRNAPSAAEGKCRECESGEENYCQRGFVGTYNGTYANGSPSSGGYSTFVRLPAHFAVPIPDSIPSHLAASMMCAGVTTYSPLRRNGCGPGKAVGVVGLGGLGHFGVMWARALGADRVVAVSRRDNKREDALALGADACIATEDDEGWVERNKGSLDILLSTISSSKAPISDYLALLRPGGVMIQVGLPEDGLLGVPARPLIRRVRLEGSLIGSPGEIREMLELAAEKNVKPWVTTRPMKEANQAIVDMDEGKARYRYVLVNED</sequence>
<dbReference type="Proteomes" id="UP001174691">
    <property type="component" value="Unassembled WGS sequence"/>
</dbReference>
<proteinExistence type="inferred from homology"/>
<dbReference type="InterPro" id="IPR020843">
    <property type="entry name" value="ER"/>
</dbReference>
<dbReference type="SUPFAM" id="SSF51735">
    <property type="entry name" value="NAD(P)-binding Rossmann-fold domains"/>
    <property type="match status" value="1"/>
</dbReference>
<dbReference type="FunFam" id="3.40.50.720:FF:000158">
    <property type="entry name" value="Zinc-binding alcohol dehydrogenase"/>
    <property type="match status" value="1"/>
</dbReference>
<dbReference type="AlphaFoldDB" id="A0AA38RHE1"/>
<dbReference type="Pfam" id="PF08240">
    <property type="entry name" value="ADH_N"/>
    <property type="match status" value="1"/>
</dbReference>
<dbReference type="Gene3D" id="3.40.50.720">
    <property type="entry name" value="NAD(P)-binding Rossmann-like Domain"/>
    <property type="match status" value="1"/>
</dbReference>
<keyword evidence="14" id="KW-1185">Reference proteome</keyword>
<feature type="domain" description="Enoyl reductase (ER)" evidence="12">
    <location>
        <begin position="22"/>
        <end position="366"/>
    </location>
</feature>
<keyword evidence="8" id="KW-0560">Oxidoreductase</keyword>
<evidence type="ECO:0000256" key="9">
    <source>
        <dbReference type="ARBA" id="ARBA00024074"/>
    </source>
</evidence>
<comment type="subunit">
    <text evidence="3">Homodimer.</text>
</comment>
<evidence type="ECO:0000256" key="4">
    <source>
        <dbReference type="ARBA" id="ARBA00022553"/>
    </source>
</evidence>
<evidence type="ECO:0000256" key="11">
    <source>
        <dbReference type="RuleBase" id="RU361277"/>
    </source>
</evidence>
<dbReference type="InterPro" id="IPR013154">
    <property type="entry name" value="ADH-like_N"/>
</dbReference>
<dbReference type="GO" id="GO:0006066">
    <property type="term" value="P:alcohol metabolic process"/>
    <property type="evidence" value="ECO:0007669"/>
    <property type="project" value="UniProtKB-ARBA"/>
</dbReference>
<comment type="cofactor">
    <cofactor evidence="1 11">
        <name>Zn(2+)</name>
        <dbReference type="ChEBI" id="CHEBI:29105"/>
    </cofactor>
</comment>
<evidence type="ECO:0000256" key="6">
    <source>
        <dbReference type="ARBA" id="ARBA00022833"/>
    </source>
</evidence>